<feature type="region of interest" description="Disordered" evidence="1">
    <location>
        <begin position="205"/>
        <end position="277"/>
    </location>
</feature>
<keyword evidence="3" id="KW-1185">Reference proteome</keyword>
<dbReference type="Proteomes" id="UP000887565">
    <property type="component" value="Unplaced"/>
</dbReference>
<organism evidence="3 4">
    <name type="scientific">Romanomermis culicivorax</name>
    <name type="common">Nematode worm</name>
    <dbReference type="NCBI Taxonomy" id="13658"/>
    <lineage>
        <taxon>Eukaryota</taxon>
        <taxon>Metazoa</taxon>
        <taxon>Ecdysozoa</taxon>
        <taxon>Nematoda</taxon>
        <taxon>Enoplea</taxon>
        <taxon>Dorylaimia</taxon>
        <taxon>Mermithida</taxon>
        <taxon>Mermithoidea</taxon>
        <taxon>Mermithidae</taxon>
        <taxon>Romanomermis</taxon>
    </lineage>
</organism>
<keyword evidence="2" id="KW-0812">Transmembrane</keyword>
<evidence type="ECO:0000256" key="2">
    <source>
        <dbReference type="SAM" id="Phobius"/>
    </source>
</evidence>
<evidence type="ECO:0000313" key="3">
    <source>
        <dbReference type="Proteomes" id="UP000887565"/>
    </source>
</evidence>
<accession>A0A915J6A8</accession>
<sequence length="295" mass="34094">MDMDFEALRPLVKRSLSYKLFFHTLIADINFWGVVSGIFLQDAPFLAIRLYLLIKHQTISYMMIFFTIKNLMVVLLQIYRFYVICFESYAKVKEAKENFFMTTLSRTPSPRASLSDRRKVAAANRSISSSALLVGAVSSTKSSREQEKKKKERKNDGKKMTAKGYQKRQDYVDKGKSQSMGPLLEQDQSADEMIFENKRVAVESRSLEVETKKRKDLESSSLNEEQVIGKFENNDDQNGEHEDVKCIKFETSDDTAKEEKRRKKENDEKDVGKNENLDAKKLIVFDDEDINLITD</sequence>
<feature type="compositionally biased region" description="Basic and acidic residues" evidence="1">
    <location>
        <begin position="205"/>
        <end position="218"/>
    </location>
</feature>
<dbReference type="Pfam" id="PF09772">
    <property type="entry name" value="Tmem26"/>
    <property type="match status" value="1"/>
</dbReference>
<feature type="transmembrane region" description="Helical" evidence="2">
    <location>
        <begin position="20"/>
        <end position="40"/>
    </location>
</feature>
<evidence type="ECO:0000313" key="4">
    <source>
        <dbReference type="WBParaSite" id="nRc.2.0.1.t22002-RA"/>
    </source>
</evidence>
<feature type="transmembrane region" description="Helical" evidence="2">
    <location>
        <begin position="61"/>
        <end position="82"/>
    </location>
</feature>
<name>A0A915J6A8_ROMCU</name>
<proteinExistence type="predicted"/>
<evidence type="ECO:0000256" key="1">
    <source>
        <dbReference type="SAM" id="MobiDB-lite"/>
    </source>
</evidence>
<dbReference type="PANTHER" id="PTHR22168">
    <property type="entry name" value="TMEM26 PROTEIN"/>
    <property type="match status" value="1"/>
</dbReference>
<dbReference type="InterPro" id="IPR019169">
    <property type="entry name" value="Transmembrane_26"/>
</dbReference>
<feature type="compositionally biased region" description="Basic and acidic residues" evidence="1">
    <location>
        <begin position="238"/>
        <end position="277"/>
    </location>
</feature>
<dbReference type="PANTHER" id="PTHR22168:SF7">
    <property type="entry name" value="TRANSMEMBRANE PROTEIN 26-LIKE"/>
    <property type="match status" value="1"/>
</dbReference>
<dbReference type="WBParaSite" id="nRc.2.0.1.t22002-RA">
    <property type="protein sequence ID" value="nRc.2.0.1.t22002-RA"/>
    <property type="gene ID" value="nRc.2.0.1.g22002"/>
</dbReference>
<feature type="compositionally biased region" description="Basic and acidic residues" evidence="1">
    <location>
        <begin position="167"/>
        <end position="176"/>
    </location>
</feature>
<reference evidence="4" key="1">
    <citation type="submission" date="2022-11" db="UniProtKB">
        <authorList>
            <consortium name="WormBaseParasite"/>
        </authorList>
    </citation>
    <scope>IDENTIFICATION</scope>
</reference>
<feature type="region of interest" description="Disordered" evidence="1">
    <location>
        <begin position="138"/>
        <end position="189"/>
    </location>
</feature>
<keyword evidence="2" id="KW-0472">Membrane</keyword>
<protein>
    <submittedName>
        <fullName evidence="4">Uncharacterized protein</fullName>
    </submittedName>
</protein>
<feature type="compositionally biased region" description="Basic and acidic residues" evidence="1">
    <location>
        <begin position="142"/>
        <end position="159"/>
    </location>
</feature>
<keyword evidence="2" id="KW-1133">Transmembrane helix</keyword>
<dbReference type="AlphaFoldDB" id="A0A915J6A8"/>